<evidence type="ECO:0000313" key="4">
    <source>
        <dbReference type="Proteomes" id="UP000522313"/>
    </source>
</evidence>
<evidence type="ECO:0000256" key="1">
    <source>
        <dbReference type="SAM" id="MobiDB-lite"/>
    </source>
</evidence>
<evidence type="ECO:0000259" key="2">
    <source>
        <dbReference type="Pfam" id="PF12200"/>
    </source>
</evidence>
<dbReference type="AlphaFoldDB" id="A0A7X0MN20"/>
<proteinExistence type="predicted"/>
<reference evidence="3 4" key="2">
    <citation type="submission" date="2020-08" db="EMBL/GenBank/DDBJ databases">
        <authorList>
            <person name="Partida-Martinez L."/>
            <person name="Huntemann M."/>
            <person name="Clum A."/>
            <person name="Wang J."/>
            <person name="Palaniappan K."/>
            <person name="Ritter S."/>
            <person name="Chen I.-M."/>
            <person name="Stamatis D."/>
            <person name="Reddy T."/>
            <person name="O'Malley R."/>
            <person name="Daum C."/>
            <person name="Shapiro N."/>
            <person name="Ivanova N."/>
            <person name="Kyrpides N."/>
            <person name="Woyke T."/>
        </authorList>
    </citation>
    <scope>NUCLEOTIDE SEQUENCE [LARGE SCALE GENOMIC DNA]</scope>
    <source>
        <strain evidence="3 4">AS3.13</strain>
    </source>
</reference>
<reference evidence="3 4" key="1">
    <citation type="submission" date="2020-08" db="EMBL/GenBank/DDBJ databases">
        <title>The Agave Microbiome: Exploring the role of microbial communities in plant adaptations to desert environments.</title>
        <authorList>
            <person name="Partida-Martinez L.P."/>
        </authorList>
    </citation>
    <scope>NUCLEOTIDE SEQUENCE [LARGE SCALE GENOMIC DNA]</scope>
    <source>
        <strain evidence="3 4">AS3.13</strain>
    </source>
</reference>
<feature type="region of interest" description="Disordered" evidence="1">
    <location>
        <begin position="349"/>
        <end position="369"/>
    </location>
</feature>
<organism evidence="3 4">
    <name type="scientific">Sphingomonas endophytica</name>
    <dbReference type="NCBI Taxonomy" id="869719"/>
    <lineage>
        <taxon>Bacteria</taxon>
        <taxon>Pseudomonadati</taxon>
        <taxon>Pseudomonadota</taxon>
        <taxon>Alphaproteobacteria</taxon>
        <taxon>Sphingomonadales</taxon>
        <taxon>Sphingomonadaceae</taxon>
        <taxon>Sphingomonas</taxon>
    </lineage>
</organism>
<feature type="domain" description="DUF3597" evidence="2">
    <location>
        <begin position="376"/>
        <end position="515"/>
    </location>
</feature>
<name>A0A7X0MN20_9SPHN</name>
<gene>
    <name evidence="3" type="ORF">F4693_000523</name>
</gene>
<dbReference type="SUPFAM" id="SSF158634">
    <property type="entry name" value="RPA2825-like"/>
    <property type="match status" value="1"/>
</dbReference>
<dbReference type="EMBL" id="JACHBT010000002">
    <property type="protein sequence ID" value="MBB6503570.1"/>
    <property type="molecule type" value="Genomic_DNA"/>
</dbReference>
<feature type="compositionally biased region" description="Low complexity" evidence="1">
    <location>
        <begin position="414"/>
        <end position="423"/>
    </location>
</feature>
<dbReference type="Proteomes" id="UP000522313">
    <property type="component" value="Unassembled WGS sequence"/>
</dbReference>
<dbReference type="InterPro" id="IPR022016">
    <property type="entry name" value="DUF3597"/>
</dbReference>
<comment type="caution">
    <text evidence="3">The sequence shown here is derived from an EMBL/GenBank/DDBJ whole genome shotgun (WGS) entry which is preliminary data.</text>
</comment>
<dbReference type="Pfam" id="PF12200">
    <property type="entry name" value="DUF3597"/>
    <property type="match status" value="1"/>
</dbReference>
<feature type="region of interest" description="Disordered" evidence="1">
    <location>
        <begin position="391"/>
        <end position="433"/>
    </location>
</feature>
<sequence length="520" mass="54805">MTVMTPMEGITAPARRATTPPPAVTLPADTTQSRRHDGWSANNQRALLEAIAEGHGVDAGCARVGLSATSAYAFRRTAKGAAFALGWRAASLVAREVVAETLMVRALDGQTDTYTRADGTTVTRHRHDNRLAMSLLARLDRQVETAPDADVKAARLVAQEFDAYLDLVAQDGGAARAGLFLAQRSGMLDADAETAVDLAPLYALAAADRFARTGHASAADVPVADLDPAQRQHWSAEQWTRAEAAGLIAFAAPPAAETTPPASQRSQHSAAPAEPVWWDDQAEDWRTYFPPPADFLGIENGDPADADYERSLTDAEEALMGDPPEDSDRGLVLHLTRERDAWFLARAVSPDPPEPSSSGDVAPAAFTTQEPSDMSIFGAIKKAIFGDHGPLGGQFGGKKDTPAAAPTPAPTAPSAPGATAAPAAPSPAPAAPQQPVDVEAVLTGIAQQKGNPDLNWRTSIVDLMKLLDLDSSLANRKELATELGYSGAKDGSAEMNIWLHKAVMRELEKSGGTVPASLKD</sequence>
<accession>A0A7X0MN20</accession>
<protein>
    <recommendedName>
        <fullName evidence="2">DUF3597 domain-containing protein</fullName>
    </recommendedName>
</protein>
<feature type="region of interest" description="Disordered" evidence="1">
    <location>
        <begin position="13"/>
        <end position="37"/>
    </location>
</feature>
<evidence type="ECO:0000313" key="3">
    <source>
        <dbReference type="EMBL" id="MBB6503570.1"/>
    </source>
</evidence>
<dbReference type="RefSeq" id="WP_376699666.1">
    <property type="nucleotide sequence ID" value="NZ_JACHBT010000002.1"/>
</dbReference>